<dbReference type="GO" id="GO:0004016">
    <property type="term" value="F:adenylate cyclase activity"/>
    <property type="evidence" value="ECO:0007669"/>
    <property type="project" value="TreeGrafter"/>
</dbReference>
<gene>
    <name evidence="9" type="ORF">ANCCAN_11553</name>
</gene>
<reference evidence="9 10" key="1">
    <citation type="submission" date="2014-10" db="EMBL/GenBank/DDBJ databases">
        <title>Draft genome of the hookworm Ancylostoma caninum.</title>
        <authorList>
            <person name="Mitreva M."/>
        </authorList>
    </citation>
    <scope>NUCLEOTIDE SEQUENCE [LARGE SCALE GENOMIC DNA]</scope>
    <source>
        <strain evidence="9 10">Baltimore</strain>
    </source>
</reference>
<keyword evidence="2 7" id="KW-0812">Transmembrane</keyword>
<evidence type="ECO:0000256" key="2">
    <source>
        <dbReference type="ARBA" id="ARBA00022692"/>
    </source>
</evidence>
<dbReference type="InterPro" id="IPR028082">
    <property type="entry name" value="Peripla_BP_I"/>
</dbReference>
<evidence type="ECO:0000313" key="9">
    <source>
        <dbReference type="EMBL" id="RCN42477.1"/>
    </source>
</evidence>
<evidence type="ECO:0000256" key="7">
    <source>
        <dbReference type="SAM" id="Phobius"/>
    </source>
</evidence>
<dbReference type="GO" id="GO:0005886">
    <property type="term" value="C:plasma membrane"/>
    <property type="evidence" value="ECO:0007669"/>
    <property type="project" value="TreeGrafter"/>
</dbReference>
<keyword evidence="4 7" id="KW-1133">Transmembrane helix</keyword>
<dbReference type="PANTHER" id="PTHR11920">
    <property type="entry name" value="GUANYLYL CYCLASE"/>
    <property type="match status" value="1"/>
</dbReference>
<dbReference type="STRING" id="29170.A0A368GHX5"/>
<dbReference type="AlphaFoldDB" id="A0A368GHX5"/>
<feature type="domain" description="Receptor ligand binding region" evidence="8">
    <location>
        <begin position="35"/>
        <end position="100"/>
    </location>
</feature>
<dbReference type="PANTHER" id="PTHR11920:SF495">
    <property type="entry name" value="RECEPTOR-TYPE GUANYLATE CYCLASE GCY-7"/>
    <property type="match status" value="1"/>
</dbReference>
<dbReference type="OrthoDB" id="5866288at2759"/>
<evidence type="ECO:0000256" key="5">
    <source>
        <dbReference type="ARBA" id="ARBA00023136"/>
    </source>
</evidence>
<evidence type="ECO:0000256" key="6">
    <source>
        <dbReference type="ARBA" id="ARBA00023239"/>
    </source>
</evidence>
<dbReference type="GO" id="GO:0001653">
    <property type="term" value="F:peptide receptor activity"/>
    <property type="evidence" value="ECO:0007669"/>
    <property type="project" value="TreeGrafter"/>
</dbReference>
<dbReference type="GO" id="GO:0007168">
    <property type="term" value="P:receptor guanylyl cyclase signaling pathway"/>
    <property type="evidence" value="ECO:0007669"/>
    <property type="project" value="TreeGrafter"/>
</dbReference>
<protein>
    <recommendedName>
        <fullName evidence="8">Receptor ligand binding region domain-containing protein</fullName>
    </recommendedName>
</protein>
<evidence type="ECO:0000259" key="8">
    <source>
        <dbReference type="Pfam" id="PF01094"/>
    </source>
</evidence>
<dbReference type="GO" id="GO:0004383">
    <property type="term" value="F:guanylate cyclase activity"/>
    <property type="evidence" value="ECO:0007669"/>
    <property type="project" value="TreeGrafter"/>
</dbReference>
<dbReference type="GO" id="GO:0000166">
    <property type="term" value="F:nucleotide binding"/>
    <property type="evidence" value="ECO:0007669"/>
    <property type="project" value="UniProtKB-KW"/>
</dbReference>
<sequence length="304" mass="34269">MRSQDKNIAAFKKKVVEKMRLPPFNCIQECANPDYQQGSQYSYQLYNIIVLYAKALNRTISEDPSQLRNGSKVIKNTCMTFSGIAGAVTVNSRGQLVPTLIVSITDSAGKPEKILTVDIDNYKANITELLTDPKVLWAHYGGKKPLAVPMCGFEGEKCNNFFAKNLAAVIPVAVVVILVIFLLVALGFHFWRQKIIQEKKINMKWLVPFSALQEVNSKKMEASLSSLQSKQTNRTDFSLMPSISRSDKFDLYMYESDPVVAEKHTTISLIEKSKYTHLRKVSSSNYSSQALEDSRDSRTMFVQK</sequence>
<dbReference type="InterPro" id="IPR050401">
    <property type="entry name" value="Cyclic_nucleotide_synthase"/>
</dbReference>
<comment type="subcellular location">
    <subcellularLocation>
        <location evidence="1">Membrane</location>
    </subcellularLocation>
</comment>
<comment type="caution">
    <text evidence="9">The sequence shown here is derived from an EMBL/GenBank/DDBJ whole genome shotgun (WGS) entry which is preliminary data.</text>
</comment>
<proteinExistence type="predicted"/>
<evidence type="ECO:0000256" key="1">
    <source>
        <dbReference type="ARBA" id="ARBA00004370"/>
    </source>
</evidence>
<evidence type="ECO:0000313" key="10">
    <source>
        <dbReference type="Proteomes" id="UP000252519"/>
    </source>
</evidence>
<dbReference type="InterPro" id="IPR001828">
    <property type="entry name" value="ANF_lig-bd_rcpt"/>
</dbReference>
<evidence type="ECO:0000256" key="4">
    <source>
        <dbReference type="ARBA" id="ARBA00022989"/>
    </source>
</evidence>
<keyword evidence="3" id="KW-0547">Nucleotide-binding</keyword>
<accession>A0A368GHX5</accession>
<keyword evidence="5 7" id="KW-0472">Membrane</keyword>
<evidence type="ECO:0000256" key="3">
    <source>
        <dbReference type="ARBA" id="ARBA00022741"/>
    </source>
</evidence>
<dbReference type="SUPFAM" id="SSF53822">
    <property type="entry name" value="Periplasmic binding protein-like I"/>
    <property type="match status" value="1"/>
</dbReference>
<dbReference type="Pfam" id="PF01094">
    <property type="entry name" value="ANF_receptor"/>
    <property type="match status" value="1"/>
</dbReference>
<keyword evidence="10" id="KW-1185">Reference proteome</keyword>
<organism evidence="9 10">
    <name type="scientific">Ancylostoma caninum</name>
    <name type="common">Dog hookworm</name>
    <dbReference type="NCBI Taxonomy" id="29170"/>
    <lineage>
        <taxon>Eukaryota</taxon>
        <taxon>Metazoa</taxon>
        <taxon>Ecdysozoa</taxon>
        <taxon>Nematoda</taxon>
        <taxon>Chromadorea</taxon>
        <taxon>Rhabditida</taxon>
        <taxon>Rhabditina</taxon>
        <taxon>Rhabditomorpha</taxon>
        <taxon>Strongyloidea</taxon>
        <taxon>Ancylostomatidae</taxon>
        <taxon>Ancylostomatinae</taxon>
        <taxon>Ancylostoma</taxon>
    </lineage>
</organism>
<feature type="transmembrane region" description="Helical" evidence="7">
    <location>
        <begin position="166"/>
        <end position="191"/>
    </location>
</feature>
<dbReference type="Gene3D" id="3.40.50.2300">
    <property type="match status" value="1"/>
</dbReference>
<name>A0A368GHX5_ANCCA</name>
<dbReference type="EMBL" id="JOJR01000192">
    <property type="protein sequence ID" value="RCN42477.1"/>
    <property type="molecule type" value="Genomic_DNA"/>
</dbReference>
<keyword evidence="6" id="KW-0456">Lyase</keyword>
<dbReference type="Proteomes" id="UP000252519">
    <property type="component" value="Unassembled WGS sequence"/>
</dbReference>